<comment type="caution">
    <text evidence="3">The sequence shown here is derived from an EMBL/GenBank/DDBJ whole genome shotgun (WGS) entry which is preliminary data.</text>
</comment>
<accession>A0A9P9FCN0</accession>
<dbReference type="CDD" id="cd12148">
    <property type="entry name" value="fungal_TF_MHR"/>
    <property type="match status" value="1"/>
</dbReference>
<evidence type="ECO:0000313" key="4">
    <source>
        <dbReference type="Proteomes" id="UP000717696"/>
    </source>
</evidence>
<evidence type="ECO:0000313" key="3">
    <source>
        <dbReference type="EMBL" id="KAH7159411.1"/>
    </source>
</evidence>
<dbReference type="PANTHER" id="PTHR47425">
    <property type="entry name" value="FARB-RELATED"/>
    <property type="match status" value="1"/>
</dbReference>
<gene>
    <name evidence="3" type="ORF">B0J13DRAFT_432760</name>
</gene>
<keyword evidence="4" id="KW-1185">Reference proteome</keyword>
<dbReference type="InterPro" id="IPR007219">
    <property type="entry name" value="XnlR_reg_dom"/>
</dbReference>
<dbReference type="InterPro" id="IPR052761">
    <property type="entry name" value="Fungal_Detox/Toxin_TFs"/>
</dbReference>
<dbReference type="GO" id="GO:0008270">
    <property type="term" value="F:zinc ion binding"/>
    <property type="evidence" value="ECO:0007669"/>
    <property type="project" value="InterPro"/>
</dbReference>
<sequence>MDSAALDIPTAFHGEILDPPWKGLPTLYHSSYVTYSYYPFLSISNLSTLPTQDVCFLEMQGCLHVPCRPLLTEFMRQYFLHVHPILPILNEGDFWDTFCQNPNARAPGQKVSLLLFQSMLFACCNFISHETISCLGLSNMRQARATFHRRAKYLFDLEVESSSIAISQAALLLASWGITPCRLVHKPHVPWLSIAIQYAKDAEADHYECFGDNVEHQATLKRLWWCCIIRDHMLSLNLRRDIQITRRHFDFLHSSTLDSSDLANETHRSKVHEPAVKMQLAIILQLLVELCILLTGALESMFPVQDGFSSGEARVKDGACIQNCKIALERWHEEAKARFPQSRESFADHQTGQHDSVVLFTTVLKMYYYSSKIVLTHYRLLELTVESANLVSSDVLVLNNNRLELQNAAMGTTGCLDKLLRLRLARWLPISAINCTALPLLLNIIDVEILSQPPPENPARQLKLKRHCLHILTKAMETYRQHYEGVDWVSDTIQSIVGRVRIEHAMTVQRPGAGHPSQGTDINDFLKVLMSRPFWYLRIAFILDVSLGTGRLPTDQALPRLLRGVVTKDTAPDQELNAEKDAYSNHLCTTGMEMAEASASGEVTRESTELEEAGSCKEFPSVVTPDEGTVMAGHAIAPSFFSQENYLGSFHSKNWFGDKSVALDSGVFGEGGGISLDDLDLLAFCV</sequence>
<dbReference type="EMBL" id="JAGMUU010000002">
    <property type="protein sequence ID" value="KAH7159411.1"/>
    <property type="molecule type" value="Genomic_DNA"/>
</dbReference>
<dbReference type="PANTHER" id="PTHR47425:SF2">
    <property type="entry name" value="FARB-RELATED"/>
    <property type="match status" value="1"/>
</dbReference>
<dbReference type="GO" id="GO:0006351">
    <property type="term" value="P:DNA-templated transcription"/>
    <property type="evidence" value="ECO:0007669"/>
    <property type="project" value="InterPro"/>
</dbReference>
<name>A0A9P9FCN0_9HYPO</name>
<dbReference type="Pfam" id="PF04082">
    <property type="entry name" value="Fungal_trans"/>
    <property type="match status" value="1"/>
</dbReference>
<dbReference type="GO" id="GO:0003677">
    <property type="term" value="F:DNA binding"/>
    <property type="evidence" value="ECO:0007669"/>
    <property type="project" value="InterPro"/>
</dbReference>
<organism evidence="3 4">
    <name type="scientific">Dactylonectria estremocensis</name>
    <dbReference type="NCBI Taxonomy" id="1079267"/>
    <lineage>
        <taxon>Eukaryota</taxon>
        <taxon>Fungi</taxon>
        <taxon>Dikarya</taxon>
        <taxon>Ascomycota</taxon>
        <taxon>Pezizomycotina</taxon>
        <taxon>Sordariomycetes</taxon>
        <taxon>Hypocreomycetidae</taxon>
        <taxon>Hypocreales</taxon>
        <taxon>Nectriaceae</taxon>
        <taxon>Dactylonectria</taxon>
    </lineage>
</organism>
<evidence type="ECO:0000259" key="2">
    <source>
        <dbReference type="Pfam" id="PF04082"/>
    </source>
</evidence>
<proteinExistence type="predicted"/>
<keyword evidence="1" id="KW-0539">Nucleus</keyword>
<feature type="domain" description="Xylanolytic transcriptional activator regulatory" evidence="2">
    <location>
        <begin position="76"/>
        <end position="304"/>
    </location>
</feature>
<dbReference type="OrthoDB" id="5121955at2759"/>
<dbReference type="Proteomes" id="UP000717696">
    <property type="component" value="Unassembled WGS sequence"/>
</dbReference>
<evidence type="ECO:0000256" key="1">
    <source>
        <dbReference type="ARBA" id="ARBA00023242"/>
    </source>
</evidence>
<dbReference type="AlphaFoldDB" id="A0A9P9FCN0"/>
<protein>
    <submittedName>
        <fullName evidence="3">Fungal-specific transcription factor domain-containing protein</fullName>
    </submittedName>
</protein>
<reference evidence="3" key="1">
    <citation type="journal article" date="2021" name="Nat. Commun.">
        <title>Genetic determinants of endophytism in the Arabidopsis root mycobiome.</title>
        <authorList>
            <person name="Mesny F."/>
            <person name="Miyauchi S."/>
            <person name="Thiergart T."/>
            <person name="Pickel B."/>
            <person name="Atanasova L."/>
            <person name="Karlsson M."/>
            <person name="Huettel B."/>
            <person name="Barry K.W."/>
            <person name="Haridas S."/>
            <person name="Chen C."/>
            <person name="Bauer D."/>
            <person name="Andreopoulos W."/>
            <person name="Pangilinan J."/>
            <person name="LaButti K."/>
            <person name="Riley R."/>
            <person name="Lipzen A."/>
            <person name="Clum A."/>
            <person name="Drula E."/>
            <person name="Henrissat B."/>
            <person name="Kohler A."/>
            <person name="Grigoriev I.V."/>
            <person name="Martin F.M."/>
            <person name="Hacquard S."/>
        </authorList>
    </citation>
    <scope>NUCLEOTIDE SEQUENCE</scope>
    <source>
        <strain evidence="3">MPI-CAGE-AT-0021</strain>
    </source>
</reference>